<dbReference type="Pfam" id="PF00646">
    <property type="entry name" value="F-box"/>
    <property type="match status" value="1"/>
</dbReference>
<dbReference type="Gene3D" id="1.20.1280.50">
    <property type="match status" value="1"/>
</dbReference>
<feature type="domain" description="F-box" evidence="1">
    <location>
        <begin position="3"/>
        <end position="49"/>
    </location>
</feature>
<comment type="caution">
    <text evidence="2">The sequence shown here is derived from an EMBL/GenBank/DDBJ whole genome shotgun (WGS) entry which is preliminary data.</text>
</comment>
<keyword evidence="3" id="KW-1185">Reference proteome</keyword>
<evidence type="ECO:0000259" key="1">
    <source>
        <dbReference type="PROSITE" id="PS50181"/>
    </source>
</evidence>
<dbReference type="InterPro" id="IPR036047">
    <property type="entry name" value="F-box-like_dom_sf"/>
</dbReference>
<reference evidence="2" key="1">
    <citation type="submission" date="2019-10" db="EMBL/GenBank/DDBJ databases">
        <authorList>
            <consortium name="DOE Joint Genome Institute"/>
            <person name="Kuo A."/>
            <person name="Miyauchi S."/>
            <person name="Kiss E."/>
            <person name="Drula E."/>
            <person name="Kohler A."/>
            <person name="Sanchez-Garcia M."/>
            <person name="Andreopoulos B."/>
            <person name="Barry K.W."/>
            <person name="Bonito G."/>
            <person name="Buee M."/>
            <person name="Carver A."/>
            <person name="Chen C."/>
            <person name="Cichocki N."/>
            <person name="Clum A."/>
            <person name="Culley D."/>
            <person name="Crous P.W."/>
            <person name="Fauchery L."/>
            <person name="Girlanda M."/>
            <person name="Hayes R."/>
            <person name="Keri Z."/>
            <person name="LaButti K."/>
            <person name="Lipzen A."/>
            <person name="Lombard V."/>
            <person name="Magnuson J."/>
            <person name="Maillard F."/>
            <person name="Morin E."/>
            <person name="Murat C."/>
            <person name="Nolan M."/>
            <person name="Ohm R."/>
            <person name="Pangilinan J."/>
            <person name="Pereira M."/>
            <person name="Perotto S."/>
            <person name="Peter M."/>
            <person name="Riley R."/>
            <person name="Sitrit Y."/>
            <person name="Stielow B."/>
            <person name="Szollosi G."/>
            <person name="Zifcakova L."/>
            <person name="Stursova M."/>
            <person name="Spatafora J.W."/>
            <person name="Tedersoo L."/>
            <person name="Vaario L.-M."/>
            <person name="Yamada A."/>
            <person name="Yan M."/>
            <person name="Wang P."/>
            <person name="Xu J."/>
            <person name="Bruns T."/>
            <person name="Baldrian P."/>
            <person name="Vilgalys R."/>
            <person name="Henrissat B."/>
            <person name="Grigoriev I.V."/>
            <person name="Hibbett D."/>
            <person name="Nagy L.G."/>
            <person name="Martin F.M."/>
        </authorList>
    </citation>
    <scope>NUCLEOTIDE SEQUENCE</scope>
    <source>
        <strain evidence="2">Prilba</strain>
    </source>
</reference>
<dbReference type="PROSITE" id="PS50181">
    <property type="entry name" value="FBOX"/>
    <property type="match status" value="1"/>
</dbReference>
<dbReference type="EMBL" id="WHVB01000049">
    <property type="protein sequence ID" value="KAF8465158.1"/>
    <property type="molecule type" value="Genomic_DNA"/>
</dbReference>
<organism evidence="2 3">
    <name type="scientific">Russula ochroleuca</name>
    <dbReference type="NCBI Taxonomy" id="152965"/>
    <lineage>
        <taxon>Eukaryota</taxon>
        <taxon>Fungi</taxon>
        <taxon>Dikarya</taxon>
        <taxon>Basidiomycota</taxon>
        <taxon>Agaricomycotina</taxon>
        <taxon>Agaricomycetes</taxon>
        <taxon>Russulales</taxon>
        <taxon>Russulaceae</taxon>
        <taxon>Russula</taxon>
    </lineage>
</organism>
<proteinExistence type="predicted"/>
<evidence type="ECO:0000313" key="2">
    <source>
        <dbReference type="EMBL" id="KAF8465158.1"/>
    </source>
</evidence>
<dbReference type="AlphaFoldDB" id="A0A9P5MQ75"/>
<protein>
    <recommendedName>
        <fullName evidence="1">F-box domain-containing protein</fullName>
    </recommendedName>
</protein>
<dbReference type="SUPFAM" id="SSF81383">
    <property type="entry name" value="F-box domain"/>
    <property type="match status" value="1"/>
</dbReference>
<evidence type="ECO:0000313" key="3">
    <source>
        <dbReference type="Proteomes" id="UP000759537"/>
    </source>
</evidence>
<accession>A0A9P5MQ75</accession>
<dbReference type="Proteomes" id="UP000759537">
    <property type="component" value="Unassembled WGS sequence"/>
</dbReference>
<dbReference type="OrthoDB" id="2745718at2759"/>
<dbReference type="CDD" id="cd09917">
    <property type="entry name" value="F-box_SF"/>
    <property type="match status" value="1"/>
</dbReference>
<name>A0A9P5MQ75_9AGAM</name>
<dbReference type="InterPro" id="IPR001810">
    <property type="entry name" value="F-box_dom"/>
</dbReference>
<gene>
    <name evidence="2" type="ORF">DFH94DRAFT_639841</name>
</gene>
<dbReference type="SMART" id="SM00256">
    <property type="entry name" value="FBOX"/>
    <property type="match status" value="1"/>
</dbReference>
<sequence length="548" mass="60900">MCKLKLLDLPVEILSEILIHLDHLYILRCSSVCRQLHALVTTSLALQYRIELASDGLIDGHPGGPFSTTAARMEILLERRAAWRALRPKQRTAVALAGRCHAYELVGGLFAKALEDVGAARRLVAAWLPGCGGERRIFRVDDLGVRIKDFALDPSQDLIVLLEHRPAAGSSSSSAVGADICVHLRRLSSGVVAPHPAAKVPVLCRLGLGPVHGCMIQIVEDIVGMYFWMPFHAVLIWNWMTGDELVFVQEDETPERIWDFSFLSPRAYMVTTLKDGGEIYIYRFGDSPSHKRPTHVATLHLPLPHDERLLLELTTTTGPFLAYPPPDVPFASARNARVHVFTLHHDPVTQRGRWQPACFVMHNQTLMHYVDAYREEAGAAADVPWEEWGPHGTRFFVLAMGFQWLRYVHGTRVVCPVLQPSGESRVEVLDFNVHASRAPTIAEKLAAVRLGIDAERPPEGARLVCEPSLFSADMVFANEVFTALPYYTAPAPGQCEPYVGYMIDEQRLLGLKVRSLVSGSVGWPPRSVSLIFLFGNHVGQPVYGGRPW</sequence>
<reference evidence="2" key="2">
    <citation type="journal article" date="2020" name="Nat. Commun.">
        <title>Large-scale genome sequencing of mycorrhizal fungi provides insights into the early evolution of symbiotic traits.</title>
        <authorList>
            <person name="Miyauchi S."/>
            <person name="Kiss E."/>
            <person name="Kuo A."/>
            <person name="Drula E."/>
            <person name="Kohler A."/>
            <person name="Sanchez-Garcia M."/>
            <person name="Morin E."/>
            <person name="Andreopoulos B."/>
            <person name="Barry K.W."/>
            <person name="Bonito G."/>
            <person name="Buee M."/>
            <person name="Carver A."/>
            <person name="Chen C."/>
            <person name="Cichocki N."/>
            <person name="Clum A."/>
            <person name="Culley D."/>
            <person name="Crous P.W."/>
            <person name="Fauchery L."/>
            <person name="Girlanda M."/>
            <person name="Hayes R.D."/>
            <person name="Keri Z."/>
            <person name="LaButti K."/>
            <person name="Lipzen A."/>
            <person name="Lombard V."/>
            <person name="Magnuson J."/>
            <person name="Maillard F."/>
            <person name="Murat C."/>
            <person name="Nolan M."/>
            <person name="Ohm R.A."/>
            <person name="Pangilinan J."/>
            <person name="Pereira M.F."/>
            <person name="Perotto S."/>
            <person name="Peter M."/>
            <person name="Pfister S."/>
            <person name="Riley R."/>
            <person name="Sitrit Y."/>
            <person name="Stielow J.B."/>
            <person name="Szollosi G."/>
            <person name="Zifcakova L."/>
            <person name="Stursova M."/>
            <person name="Spatafora J.W."/>
            <person name="Tedersoo L."/>
            <person name="Vaario L.M."/>
            <person name="Yamada A."/>
            <person name="Yan M."/>
            <person name="Wang P."/>
            <person name="Xu J."/>
            <person name="Bruns T."/>
            <person name="Baldrian P."/>
            <person name="Vilgalys R."/>
            <person name="Dunand C."/>
            <person name="Henrissat B."/>
            <person name="Grigoriev I.V."/>
            <person name="Hibbett D."/>
            <person name="Nagy L.G."/>
            <person name="Martin F.M."/>
        </authorList>
    </citation>
    <scope>NUCLEOTIDE SEQUENCE</scope>
    <source>
        <strain evidence="2">Prilba</strain>
    </source>
</reference>